<name>A0AAD9JJN1_9ANNE</name>
<comment type="subcellular location">
    <subcellularLocation>
        <location evidence="1">Cell membrane</location>
        <topology evidence="1">Multi-pass membrane protein</topology>
    </subcellularLocation>
</comment>
<evidence type="ECO:0000256" key="1">
    <source>
        <dbReference type="ARBA" id="ARBA00004651"/>
    </source>
</evidence>
<dbReference type="PRINTS" id="PR00237">
    <property type="entry name" value="GPCRRHODOPSN"/>
</dbReference>
<keyword evidence="3 10" id="KW-0812">Transmembrane</keyword>
<evidence type="ECO:0000313" key="12">
    <source>
        <dbReference type="EMBL" id="KAK2154227.1"/>
    </source>
</evidence>
<feature type="compositionally biased region" description="Low complexity" evidence="9">
    <location>
        <begin position="408"/>
        <end position="417"/>
    </location>
</feature>
<sequence>MATRAAFLALFIIVGFVGNCLLIAMIAQSSRLKSCPINVCIISLAVTNILDSAVNMPIILGATITEKWDYGQLACRLNAFGIQLASVAAVSGLMLLVVERFIAVLDPDKQRRRLGSRRIAAVIGFFWIYGFAFSAPLALDGVVPIDVFPVRYLCTIANGAPLLYLCLTSIFCFLLPIAVCLCLFVYVVRRAVRIRRKESERRQHLGYAAGSQPPDKVWSEIEGAKFAAVMFALWLLLQAPYHVVSSVTWYRNSAELAGNEAVSEALYFKYPPELELALTWIKLSYPMFLPAVTFLWKKRVWQRCRSAFSRRKSNLVVHASLNGSPGAGGPVGAGATPALENGVPVLFATENGLRIQTYNDDDSDELDADSETRDNSVSQTVTKECDVYGSQFMQLDGDDTSDYDSSSDLDPLSGSNPVPVPAPVGHGHKRSVSSGARRPPANSGTGGLSGRGETGEVRSSSEPHLQAAAAEAAVVARPPSAGSKASCKKTKRRLPSDGTGSIREEVTIQDRLDVDDDGDDNDDDDLHIDHPALADGADDACQATERTSHDSGMGSLGKPKKPKKRKKKKASTEEVCEIETRPEAKPSETVDLEPKCASCENADALDGKRRSKKRPLVEKASDGMDDSAANCEHKAAGNDAAVNVKAPARLPPLATAEGRSGRQPEADEDRIGDGETNVRRPTVPPRKVNSGKCVGEPRDDEPATRPIPEPRRSLRSVSDNGDRVLPQRRPSKHKSTKAAAPDTHDEQDSGCTRNGEEVSRAECSKEKPDSSDAVQDPGVDRGSRRARRKRRHKAVDRDAQQRRLAEELDQEIQGVLY</sequence>
<dbReference type="AlphaFoldDB" id="A0AAD9JJN1"/>
<dbReference type="InterPro" id="IPR000276">
    <property type="entry name" value="GPCR_Rhodpsn"/>
</dbReference>
<reference evidence="12" key="1">
    <citation type="journal article" date="2023" name="Mol. Biol. Evol.">
        <title>Third-Generation Sequencing Reveals the Adaptive Role of the Epigenome in Three Deep-Sea Polychaetes.</title>
        <authorList>
            <person name="Perez M."/>
            <person name="Aroh O."/>
            <person name="Sun Y."/>
            <person name="Lan Y."/>
            <person name="Juniper S.K."/>
            <person name="Young C.R."/>
            <person name="Angers B."/>
            <person name="Qian P.Y."/>
        </authorList>
    </citation>
    <scope>NUCLEOTIDE SEQUENCE</scope>
    <source>
        <strain evidence="12">P08H-3</strain>
    </source>
</reference>
<organism evidence="12 13">
    <name type="scientific">Paralvinella palmiformis</name>
    <dbReference type="NCBI Taxonomy" id="53620"/>
    <lineage>
        <taxon>Eukaryota</taxon>
        <taxon>Metazoa</taxon>
        <taxon>Spiralia</taxon>
        <taxon>Lophotrochozoa</taxon>
        <taxon>Annelida</taxon>
        <taxon>Polychaeta</taxon>
        <taxon>Sedentaria</taxon>
        <taxon>Canalipalpata</taxon>
        <taxon>Terebellida</taxon>
        <taxon>Terebelliformia</taxon>
        <taxon>Alvinellidae</taxon>
        <taxon>Paralvinella</taxon>
    </lineage>
</organism>
<dbReference type="Gene3D" id="1.20.1070.10">
    <property type="entry name" value="Rhodopsin 7-helix transmembrane proteins"/>
    <property type="match status" value="1"/>
</dbReference>
<evidence type="ECO:0000256" key="5">
    <source>
        <dbReference type="ARBA" id="ARBA00023040"/>
    </source>
</evidence>
<dbReference type="CDD" id="cd00637">
    <property type="entry name" value="7tm_classA_rhodopsin-like"/>
    <property type="match status" value="1"/>
</dbReference>
<evidence type="ECO:0000313" key="13">
    <source>
        <dbReference type="Proteomes" id="UP001208570"/>
    </source>
</evidence>
<accession>A0AAD9JJN1</accession>
<evidence type="ECO:0000256" key="9">
    <source>
        <dbReference type="SAM" id="MobiDB-lite"/>
    </source>
</evidence>
<proteinExistence type="predicted"/>
<feature type="compositionally biased region" description="Basic and acidic residues" evidence="9">
    <location>
        <begin position="578"/>
        <end position="594"/>
    </location>
</feature>
<dbReference type="EMBL" id="JAODUP010000274">
    <property type="protein sequence ID" value="KAK2154227.1"/>
    <property type="molecule type" value="Genomic_DNA"/>
</dbReference>
<dbReference type="Pfam" id="PF00001">
    <property type="entry name" value="7tm_1"/>
    <property type="match status" value="1"/>
</dbReference>
<evidence type="ECO:0000256" key="8">
    <source>
        <dbReference type="ARBA" id="ARBA00023224"/>
    </source>
</evidence>
<feature type="transmembrane region" description="Helical" evidence="10">
    <location>
        <begin position="162"/>
        <end position="188"/>
    </location>
</feature>
<feature type="compositionally biased region" description="Basic and acidic residues" evidence="9">
    <location>
        <begin position="502"/>
        <end position="512"/>
    </location>
</feature>
<gene>
    <name evidence="12" type="ORF">LSH36_274g06067</name>
</gene>
<feature type="transmembrane region" description="Helical" evidence="10">
    <location>
        <begin position="80"/>
        <end position="98"/>
    </location>
</feature>
<keyword evidence="4 10" id="KW-1133">Transmembrane helix</keyword>
<feature type="compositionally biased region" description="Acidic residues" evidence="9">
    <location>
        <begin position="513"/>
        <end position="526"/>
    </location>
</feature>
<dbReference type="Proteomes" id="UP001208570">
    <property type="component" value="Unassembled WGS sequence"/>
</dbReference>
<feature type="compositionally biased region" description="Basic and acidic residues" evidence="9">
    <location>
        <begin position="659"/>
        <end position="678"/>
    </location>
</feature>
<feature type="transmembrane region" description="Helical" evidence="10">
    <location>
        <begin position="119"/>
        <end position="139"/>
    </location>
</feature>
<evidence type="ECO:0000256" key="3">
    <source>
        <dbReference type="ARBA" id="ARBA00022692"/>
    </source>
</evidence>
<evidence type="ECO:0000256" key="10">
    <source>
        <dbReference type="SAM" id="Phobius"/>
    </source>
</evidence>
<dbReference type="GO" id="GO:0005886">
    <property type="term" value="C:plasma membrane"/>
    <property type="evidence" value="ECO:0007669"/>
    <property type="project" value="UniProtKB-SubCell"/>
</dbReference>
<feature type="compositionally biased region" description="Basic residues" evidence="9">
    <location>
        <begin position="784"/>
        <end position="794"/>
    </location>
</feature>
<feature type="compositionally biased region" description="Basic residues" evidence="9">
    <location>
        <begin position="558"/>
        <end position="569"/>
    </location>
</feature>
<feature type="compositionally biased region" description="Basic and acidic residues" evidence="9">
    <location>
        <begin position="754"/>
        <end position="770"/>
    </location>
</feature>
<keyword evidence="2" id="KW-1003">Cell membrane</keyword>
<feature type="region of interest" description="Disordered" evidence="9">
    <location>
        <begin position="358"/>
        <end position="802"/>
    </location>
</feature>
<dbReference type="PANTHER" id="PTHR22752">
    <property type="entry name" value="G PROTEIN-COUPLED RECEPTOR"/>
    <property type="match status" value="1"/>
</dbReference>
<comment type="caution">
    <text evidence="12">The sequence shown here is derived from an EMBL/GenBank/DDBJ whole genome shotgun (WGS) entry which is preliminary data.</text>
</comment>
<evidence type="ECO:0000256" key="7">
    <source>
        <dbReference type="ARBA" id="ARBA00023170"/>
    </source>
</evidence>
<feature type="transmembrane region" description="Helical" evidence="10">
    <location>
        <begin position="6"/>
        <end position="27"/>
    </location>
</feature>
<keyword evidence="8" id="KW-0807">Transducer</keyword>
<feature type="compositionally biased region" description="Basic and acidic residues" evidence="9">
    <location>
        <begin position="695"/>
        <end position="712"/>
    </location>
</feature>
<protein>
    <recommendedName>
        <fullName evidence="11">G-protein coupled receptors family 1 profile domain-containing protein</fullName>
    </recommendedName>
</protein>
<feature type="compositionally biased region" description="Low complexity" evidence="9">
    <location>
        <begin position="467"/>
        <end position="476"/>
    </location>
</feature>
<feature type="compositionally biased region" description="Acidic residues" evidence="9">
    <location>
        <begin position="359"/>
        <end position="369"/>
    </location>
</feature>
<keyword evidence="7" id="KW-0675">Receptor</keyword>
<dbReference type="SUPFAM" id="SSF81321">
    <property type="entry name" value="Family A G protein-coupled receptor-like"/>
    <property type="match status" value="1"/>
</dbReference>
<keyword evidence="5" id="KW-0297">G-protein coupled receptor</keyword>
<evidence type="ECO:0000256" key="2">
    <source>
        <dbReference type="ARBA" id="ARBA00022475"/>
    </source>
</evidence>
<evidence type="ECO:0000256" key="4">
    <source>
        <dbReference type="ARBA" id="ARBA00022989"/>
    </source>
</evidence>
<feature type="transmembrane region" description="Helical" evidence="10">
    <location>
        <begin position="39"/>
        <end position="60"/>
    </location>
</feature>
<evidence type="ECO:0000259" key="11">
    <source>
        <dbReference type="PROSITE" id="PS50262"/>
    </source>
</evidence>
<dbReference type="GO" id="GO:0004930">
    <property type="term" value="F:G protein-coupled receptor activity"/>
    <property type="evidence" value="ECO:0007669"/>
    <property type="project" value="UniProtKB-KW"/>
</dbReference>
<dbReference type="InterPro" id="IPR017452">
    <property type="entry name" value="GPCR_Rhodpsn_7TM"/>
</dbReference>
<dbReference type="PROSITE" id="PS50262">
    <property type="entry name" value="G_PROTEIN_RECEP_F1_2"/>
    <property type="match status" value="1"/>
</dbReference>
<keyword evidence="6 10" id="KW-0472">Membrane</keyword>
<feature type="compositionally biased region" description="Acidic residues" evidence="9">
    <location>
        <begin position="396"/>
        <end position="407"/>
    </location>
</feature>
<feature type="transmembrane region" description="Helical" evidence="10">
    <location>
        <begin position="226"/>
        <end position="244"/>
    </location>
</feature>
<keyword evidence="13" id="KW-1185">Reference proteome</keyword>
<feature type="domain" description="G-protein coupled receptors family 1 profile" evidence="11">
    <location>
        <begin position="18"/>
        <end position="293"/>
    </location>
</feature>
<evidence type="ECO:0000256" key="6">
    <source>
        <dbReference type="ARBA" id="ARBA00023136"/>
    </source>
</evidence>